<dbReference type="PROSITE" id="PS00463">
    <property type="entry name" value="ZN2_CY6_FUNGAL_1"/>
    <property type="match status" value="1"/>
</dbReference>
<feature type="domain" description="Zn(2)-C6 fungal-type" evidence="4">
    <location>
        <begin position="54"/>
        <end position="84"/>
    </location>
</feature>
<feature type="compositionally biased region" description="Polar residues" evidence="3">
    <location>
        <begin position="875"/>
        <end position="887"/>
    </location>
</feature>
<dbReference type="GO" id="GO:0006351">
    <property type="term" value="P:DNA-templated transcription"/>
    <property type="evidence" value="ECO:0007669"/>
    <property type="project" value="InterPro"/>
</dbReference>
<dbReference type="InterPro" id="IPR036864">
    <property type="entry name" value="Zn2-C6_fun-type_DNA-bd_sf"/>
</dbReference>
<evidence type="ECO:0000259" key="4">
    <source>
        <dbReference type="PROSITE" id="PS50048"/>
    </source>
</evidence>
<dbReference type="OrthoDB" id="4456959at2759"/>
<feature type="region of interest" description="Disordered" evidence="3">
    <location>
        <begin position="731"/>
        <end position="760"/>
    </location>
</feature>
<dbReference type="InterPro" id="IPR001138">
    <property type="entry name" value="Zn2Cys6_DnaBD"/>
</dbReference>
<feature type="region of interest" description="Disordered" evidence="3">
    <location>
        <begin position="20"/>
        <end position="51"/>
    </location>
</feature>
<keyword evidence="1" id="KW-0479">Metal-binding</keyword>
<accession>A0A6A5SVR7</accession>
<dbReference type="GO" id="GO:0003677">
    <property type="term" value="F:DNA binding"/>
    <property type="evidence" value="ECO:0007669"/>
    <property type="project" value="InterPro"/>
</dbReference>
<dbReference type="PANTHER" id="PTHR46910">
    <property type="entry name" value="TRANSCRIPTION FACTOR PDR1"/>
    <property type="match status" value="1"/>
</dbReference>
<dbReference type="EMBL" id="ML976022">
    <property type="protein sequence ID" value="KAF1943832.1"/>
    <property type="molecule type" value="Genomic_DNA"/>
</dbReference>
<organism evidence="5 6">
    <name type="scientific">Clathrospora elynae</name>
    <dbReference type="NCBI Taxonomy" id="706981"/>
    <lineage>
        <taxon>Eukaryota</taxon>
        <taxon>Fungi</taxon>
        <taxon>Dikarya</taxon>
        <taxon>Ascomycota</taxon>
        <taxon>Pezizomycotina</taxon>
        <taxon>Dothideomycetes</taxon>
        <taxon>Pleosporomycetidae</taxon>
        <taxon>Pleosporales</taxon>
        <taxon>Diademaceae</taxon>
        <taxon>Clathrospora</taxon>
    </lineage>
</organism>
<evidence type="ECO:0000313" key="5">
    <source>
        <dbReference type="EMBL" id="KAF1943832.1"/>
    </source>
</evidence>
<dbReference type="CDD" id="cd12148">
    <property type="entry name" value="fungal_TF_MHR"/>
    <property type="match status" value="1"/>
</dbReference>
<proteinExistence type="predicted"/>
<keyword evidence="2" id="KW-0539">Nucleus</keyword>
<protein>
    <recommendedName>
        <fullName evidence="4">Zn(2)-C6 fungal-type domain-containing protein</fullName>
    </recommendedName>
</protein>
<dbReference type="PANTHER" id="PTHR46910:SF4">
    <property type="entry name" value="ZN(2)-C6 FUNGAL-TYPE DOMAIN-CONTAINING PROTEIN"/>
    <property type="match status" value="1"/>
</dbReference>
<evidence type="ECO:0000256" key="2">
    <source>
        <dbReference type="ARBA" id="ARBA00023242"/>
    </source>
</evidence>
<dbReference type="GO" id="GO:0000981">
    <property type="term" value="F:DNA-binding transcription factor activity, RNA polymerase II-specific"/>
    <property type="evidence" value="ECO:0007669"/>
    <property type="project" value="InterPro"/>
</dbReference>
<feature type="region of interest" description="Disordered" evidence="3">
    <location>
        <begin position="839"/>
        <end position="887"/>
    </location>
</feature>
<feature type="region of interest" description="Disordered" evidence="3">
    <location>
        <begin position="704"/>
        <end position="723"/>
    </location>
</feature>
<dbReference type="SUPFAM" id="SSF57701">
    <property type="entry name" value="Zn2/Cys6 DNA-binding domain"/>
    <property type="match status" value="1"/>
</dbReference>
<keyword evidence="6" id="KW-1185">Reference proteome</keyword>
<dbReference type="Pfam" id="PF04082">
    <property type="entry name" value="Fungal_trans"/>
    <property type="match status" value="1"/>
</dbReference>
<name>A0A6A5SVR7_9PLEO</name>
<dbReference type="CDD" id="cd14724">
    <property type="entry name" value="ZIP_Gal4-like_1"/>
    <property type="match status" value="1"/>
</dbReference>
<sequence>MAAKRASDDDPNLANKIQRIEHADPASLQRRLSNNDFSGSVKKKLADSKRTGQACDRCKVRKIRCDGRPEGCTPCEQNRTPCRTTDRITGRATVRGHAEAMESENSYLRGQIADLQAQLKEHGVEPRPPPAYNALPPPSHPWSSASNDGHSWPEGSRQTSDSPLPGYAPAGSAAKSESLPQFKRGSIGDNYLGVAAGDSLLSHIKGTSLSVFGTEIDITGFMADDAEYESSPMSYTTLVDISLGGLQADAPPIPAYDSLHEYAIWYLRSLNPYTMLVHKPAFMDLIWRIGHDANFTPTPPQTATVHLMLATIMYQIATRNNQQSSSKMLLDSHAHYQYALSFYKDLVQGQHDWEDVQALAMMCHHLRNFPKPGAAWIMTSQVYLFAIQLGLHRSVKAWTDGMGLSKLDVEMRKRVFWTLTALQVNLNGKLGRPMPISHDDIDVEFPEPMNDCLPGEEAQLDAFHQCSFQIGIQVAKYTFWELELYKTIYAVRHSPRAYVESLKRLEAGIQQWKDDVPYELRDPSHASPDDHIFALYLEYWHQAFHLLLHHPAVCRSSDTAILSSNLDKCLGAAQKMLHNCTEMMNKKSLDIPWINTVVYIAAAFTTLFVSSMRQEHMSPVDMTKLKGDMAAWVNVLGECDHFIGSKNRLKHAISKIVDQSLGNINDSIVKRTATESLARVAMQAPHQPNAPSSAYENGTYRDQYTTAASGPTDPALASQGTYHGMPVTTHSYNLGASVPPQNNRAFDQQPYSSGDETGMTSTHAAALAAAASNSTPQPSSDAYVYANAQITNSGHQPAYTPNGFAPQDWSQWTRTYMQPQQQSQPGEYLNTATTLMTLGRDGGSQAPGSEGQGFVQTSGVQGHPPNHWPEISFPTAANSANESGHMG</sequence>
<dbReference type="CDD" id="cd00067">
    <property type="entry name" value="GAL4"/>
    <property type="match status" value="1"/>
</dbReference>
<dbReference type="Gene3D" id="4.10.240.10">
    <property type="entry name" value="Zn(2)-C6 fungal-type DNA-binding domain"/>
    <property type="match status" value="1"/>
</dbReference>
<dbReference type="InterPro" id="IPR007219">
    <property type="entry name" value="XnlR_reg_dom"/>
</dbReference>
<gene>
    <name evidence="5" type="ORF">EJ02DRAFT_122750</name>
</gene>
<feature type="compositionally biased region" description="Pro residues" evidence="3">
    <location>
        <begin position="126"/>
        <end position="140"/>
    </location>
</feature>
<reference evidence="5" key="1">
    <citation type="journal article" date="2020" name="Stud. Mycol.">
        <title>101 Dothideomycetes genomes: a test case for predicting lifestyles and emergence of pathogens.</title>
        <authorList>
            <person name="Haridas S."/>
            <person name="Albert R."/>
            <person name="Binder M."/>
            <person name="Bloem J."/>
            <person name="Labutti K."/>
            <person name="Salamov A."/>
            <person name="Andreopoulos B."/>
            <person name="Baker S."/>
            <person name="Barry K."/>
            <person name="Bills G."/>
            <person name="Bluhm B."/>
            <person name="Cannon C."/>
            <person name="Castanera R."/>
            <person name="Culley D."/>
            <person name="Daum C."/>
            <person name="Ezra D."/>
            <person name="Gonzalez J."/>
            <person name="Henrissat B."/>
            <person name="Kuo A."/>
            <person name="Liang C."/>
            <person name="Lipzen A."/>
            <person name="Lutzoni F."/>
            <person name="Magnuson J."/>
            <person name="Mondo S."/>
            <person name="Nolan M."/>
            <person name="Ohm R."/>
            <person name="Pangilinan J."/>
            <person name="Park H.-J."/>
            <person name="Ramirez L."/>
            <person name="Alfaro M."/>
            <person name="Sun H."/>
            <person name="Tritt A."/>
            <person name="Yoshinaga Y."/>
            <person name="Zwiers L.-H."/>
            <person name="Turgeon B."/>
            <person name="Goodwin S."/>
            <person name="Spatafora J."/>
            <person name="Crous P."/>
            <person name="Grigoriev I."/>
        </authorList>
    </citation>
    <scope>NUCLEOTIDE SEQUENCE</scope>
    <source>
        <strain evidence="5">CBS 161.51</strain>
    </source>
</reference>
<feature type="region of interest" description="Disordered" evidence="3">
    <location>
        <begin position="121"/>
        <end position="179"/>
    </location>
</feature>
<dbReference type="InterPro" id="IPR050987">
    <property type="entry name" value="AtrR-like"/>
</dbReference>
<dbReference type="GO" id="GO:0008270">
    <property type="term" value="F:zinc ion binding"/>
    <property type="evidence" value="ECO:0007669"/>
    <property type="project" value="InterPro"/>
</dbReference>
<dbReference type="AlphaFoldDB" id="A0A6A5SVR7"/>
<dbReference type="SMART" id="SM00906">
    <property type="entry name" value="Fungal_trans"/>
    <property type="match status" value="1"/>
</dbReference>
<evidence type="ECO:0000313" key="6">
    <source>
        <dbReference type="Proteomes" id="UP000800038"/>
    </source>
</evidence>
<dbReference type="PROSITE" id="PS50048">
    <property type="entry name" value="ZN2_CY6_FUNGAL_2"/>
    <property type="match status" value="1"/>
</dbReference>
<dbReference type="SMART" id="SM00066">
    <property type="entry name" value="GAL4"/>
    <property type="match status" value="1"/>
</dbReference>
<dbReference type="Pfam" id="PF00172">
    <property type="entry name" value="Zn_clus"/>
    <property type="match status" value="1"/>
</dbReference>
<dbReference type="Proteomes" id="UP000800038">
    <property type="component" value="Unassembled WGS sequence"/>
</dbReference>
<evidence type="ECO:0000256" key="1">
    <source>
        <dbReference type="ARBA" id="ARBA00022723"/>
    </source>
</evidence>
<evidence type="ECO:0000256" key="3">
    <source>
        <dbReference type="SAM" id="MobiDB-lite"/>
    </source>
</evidence>